<dbReference type="GO" id="GO:0006644">
    <property type="term" value="P:phospholipid metabolic process"/>
    <property type="evidence" value="ECO:0007669"/>
    <property type="project" value="TreeGrafter"/>
</dbReference>
<dbReference type="PANTHER" id="PTHR21325:SF31">
    <property type="entry name" value="GH22081P-RELATED"/>
    <property type="match status" value="1"/>
</dbReference>
<name>A0A1E3I1W3_9TREE</name>
<dbReference type="PANTHER" id="PTHR21325">
    <property type="entry name" value="PHOSPHOLIPASE B, PLB1"/>
    <property type="match status" value="1"/>
</dbReference>
<dbReference type="GO" id="GO:0004620">
    <property type="term" value="F:phospholipase activity"/>
    <property type="evidence" value="ECO:0007669"/>
    <property type="project" value="InterPro"/>
</dbReference>
<protein>
    <recommendedName>
        <fullName evidence="4">SGNH hydrolase-type esterase domain-containing protein</fullName>
    </recommendedName>
</protein>
<organism evidence="2 3">
    <name type="scientific">Cryptococcus amylolentus CBS 6039</name>
    <dbReference type="NCBI Taxonomy" id="1295533"/>
    <lineage>
        <taxon>Eukaryota</taxon>
        <taxon>Fungi</taxon>
        <taxon>Dikarya</taxon>
        <taxon>Basidiomycota</taxon>
        <taxon>Agaricomycotina</taxon>
        <taxon>Tremellomycetes</taxon>
        <taxon>Tremellales</taxon>
        <taxon>Cryptococcaceae</taxon>
        <taxon>Cryptococcus</taxon>
    </lineage>
</organism>
<dbReference type="SUPFAM" id="SSF52266">
    <property type="entry name" value="SGNH hydrolase"/>
    <property type="match status" value="1"/>
</dbReference>
<gene>
    <name evidence="2" type="ORF">L202_02195</name>
</gene>
<dbReference type="AlphaFoldDB" id="A0A1E3I1W3"/>
<feature type="signal peptide" evidence="1">
    <location>
        <begin position="1"/>
        <end position="34"/>
    </location>
</feature>
<dbReference type="InterPro" id="IPR038885">
    <property type="entry name" value="PLB1"/>
</dbReference>
<dbReference type="InterPro" id="IPR001087">
    <property type="entry name" value="GDSL"/>
</dbReference>
<evidence type="ECO:0000256" key="1">
    <source>
        <dbReference type="SAM" id="SignalP"/>
    </source>
</evidence>
<sequence>MGLLLFVCPPSRTTMRGTCSSLLLSSILLPLAVSSLPTHSFGPRANADLPGTFVEFEELAQCPVLSKRDTPTSAKDVRPDDIRVVMALGDSITAGLLARPASSPLFPTNTTFFQTVDVEEYRGISYPMGTDEGAITIPNILSHFVTDNATVQGGAKGHHAPATSALIAQDGLNAAVTTYIVPKLAALGLPGDDDWVYANVAIGANDICDFCVAPNVSIAGVGTLGSSTAFANDIRTAVNLLRKHTPKLIVNIIGILPVSAVYNLTLTNSYCQPAILSDVPHLPLECACALTPGPIGDVTRQRMDSTGEAYDNAVLEIVKAWEAEDDDGFGVMWQPGSLIDLENYPIEALSPVDCFHPSEALHRRVAAGIWNRLTLSLEEKYTKILWDDGPQVRCLEEDDRFQVNSVSQSS</sequence>
<feature type="chain" id="PRO_5009129530" description="SGNH hydrolase-type esterase domain-containing protein" evidence="1">
    <location>
        <begin position="35"/>
        <end position="410"/>
    </location>
</feature>
<evidence type="ECO:0008006" key="4">
    <source>
        <dbReference type="Google" id="ProtNLM"/>
    </source>
</evidence>
<evidence type="ECO:0000313" key="2">
    <source>
        <dbReference type="EMBL" id="ODN81831.1"/>
    </source>
</evidence>
<proteinExistence type="predicted"/>
<dbReference type="OrthoDB" id="10265800at2759"/>
<keyword evidence="3" id="KW-1185">Reference proteome</keyword>
<dbReference type="Gene3D" id="3.40.50.1110">
    <property type="entry name" value="SGNH hydrolase"/>
    <property type="match status" value="1"/>
</dbReference>
<dbReference type="InterPro" id="IPR036514">
    <property type="entry name" value="SGNH_hydro_sf"/>
</dbReference>
<dbReference type="GeneID" id="30153504"/>
<evidence type="ECO:0000313" key="3">
    <source>
        <dbReference type="Proteomes" id="UP000094065"/>
    </source>
</evidence>
<dbReference type="Proteomes" id="UP000094065">
    <property type="component" value="Unassembled WGS sequence"/>
</dbReference>
<accession>A0A1E3I1W3</accession>
<dbReference type="Pfam" id="PF00657">
    <property type="entry name" value="Lipase_GDSL"/>
    <property type="match status" value="1"/>
</dbReference>
<keyword evidence="1" id="KW-0732">Signal</keyword>
<dbReference type="STRING" id="1295533.A0A1E3I1W3"/>
<comment type="caution">
    <text evidence="2">The sequence shown here is derived from an EMBL/GenBank/DDBJ whole genome shotgun (WGS) entry which is preliminary data.</text>
</comment>
<dbReference type="EMBL" id="AWGJ01000003">
    <property type="protein sequence ID" value="ODN81831.1"/>
    <property type="molecule type" value="Genomic_DNA"/>
</dbReference>
<reference evidence="2 3" key="1">
    <citation type="submission" date="2016-06" db="EMBL/GenBank/DDBJ databases">
        <title>Evolution of pathogenesis and genome organization in the Tremellales.</title>
        <authorList>
            <person name="Cuomo C."/>
            <person name="Litvintseva A."/>
            <person name="Heitman J."/>
            <person name="Chen Y."/>
            <person name="Sun S."/>
            <person name="Springer D."/>
            <person name="Dromer F."/>
            <person name="Young S."/>
            <person name="Zeng Q."/>
            <person name="Chapman S."/>
            <person name="Gujja S."/>
            <person name="Saif S."/>
            <person name="Birren B."/>
        </authorList>
    </citation>
    <scope>NUCLEOTIDE SEQUENCE [LARGE SCALE GENOMIC DNA]</scope>
    <source>
        <strain evidence="2 3">CBS 6039</strain>
    </source>
</reference>
<dbReference type="RefSeq" id="XP_018996150.1">
    <property type="nucleotide sequence ID" value="XM_019135747.1"/>
</dbReference>